<dbReference type="EMBL" id="JH687555">
    <property type="protein sequence ID" value="EIN04350.1"/>
    <property type="molecule type" value="Genomic_DNA"/>
</dbReference>
<dbReference type="Proteomes" id="UP000054196">
    <property type="component" value="Unassembled WGS sequence"/>
</dbReference>
<dbReference type="HOGENOM" id="CLU_074847_0_0_1"/>
<reference evidence="2" key="1">
    <citation type="journal article" date="2012" name="Science">
        <title>The Paleozoic origin of enzymatic lignin decomposition reconstructed from 31 fungal genomes.</title>
        <authorList>
            <person name="Floudas D."/>
            <person name="Binder M."/>
            <person name="Riley R."/>
            <person name="Barry K."/>
            <person name="Blanchette R.A."/>
            <person name="Henrissat B."/>
            <person name="Martinez A.T."/>
            <person name="Otillar R."/>
            <person name="Spatafora J.W."/>
            <person name="Yadav J.S."/>
            <person name="Aerts A."/>
            <person name="Benoit I."/>
            <person name="Boyd A."/>
            <person name="Carlson A."/>
            <person name="Copeland A."/>
            <person name="Coutinho P.M."/>
            <person name="de Vries R.P."/>
            <person name="Ferreira P."/>
            <person name="Findley K."/>
            <person name="Foster B."/>
            <person name="Gaskell J."/>
            <person name="Glotzer D."/>
            <person name="Gorecki P."/>
            <person name="Heitman J."/>
            <person name="Hesse C."/>
            <person name="Hori C."/>
            <person name="Igarashi K."/>
            <person name="Jurgens J.A."/>
            <person name="Kallen N."/>
            <person name="Kersten P."/>
            <person name="Kohler A."/>
            <person name="Kuees U."/>
            <person name="Kumar T.K.A."/>
            <person name="Kuo A."/>
            <person name="LaButti K."/>
            <person name="Larrondo L.F."/>
            <person name="Lindquist E."/>
            <person name="Ling A."/>
            <person name="Lombard V."/>
            <person name="Lucas S."/>
            <person name="Lundell T."/>
            <person name="Martin R."/>
            <person name="McLaughlin D.J."/>
            <person name="Morgenstern I."/>
            <person name="Morin E."/>
            <person name="Murat C."/>
            <person name="Nagy L.G."/>
            <person name="Nolan M."/>
            <person name="Ohm R.A."/>
            <person name="Patyshakuliyeva A."/>
            <person name="Rokas A."/>
            <person name="Ruiz-Duenas F.J."/>
            <person name="Sabat G."/>
            <person name="Salamov A."/>
            <person name="Samejima M."/>
            <person name="Schmutz J."/>
            <person name="Slot J.C."/>
            <person name="St John F."/>
            <person name="Stenlid J."/>
            <person name="Sun H."/>
            <person name="Sun S."/>
            <person name="Syed K."/>
            <person name="Tsang A."/>
            <person name="Wiebenga A."/>
            <person name="Young D."/>
            <person name="Pisabarro A."/>
            <person name="Eastwood D.C."/>
            <person name="Martin F."/>
            <person name="Cullen D."/>
            <person name="Grigoriev I.V."/>
            <person name="Hibbett D.S."/>
        </authorList>
    </citation>
    <scope>NUCLEOTIDE SEQUENCE [LARGE SCALE GENOMIC DNA]</scope>
    <source>
        <strain evidence="2">HHB-11173 SS5</strain>
    </source>
</reference>
<evidence type="ECO:0000313" key="2">
    <source>
        <dbReference type="Proteomes" id="UP000054196"/>
    </source>
</evidence>
<organism evidence="1 2">
    <name type="scientific">Punctularia strigosozonata (strain HHB-11173)</name>
    <name type="common">White-rot fungus</name>
    <dbReference type="NCBI Taxonomy" id="741275"/>
    <lineage>
        <taxon>Eukaryota</taxon>
        <taxon>Fungi</taxon>
        <taxon>Dikarya</taxon>
        <taxon>Basidiomycota</taxon>
        <taxon>Agaricomycotina</taxon>
        <taxon>Agaricomycetes</taxon>
        <taxon>Corticiales</taxon>
        <taxon>Punctulariaceae</taxon>
        <taxon>Punctularia</taxon>
    </lineage>
</organism>
<sequence length="223" mass="24098">MSAVETMASSTSKPIVLLLCLAKQPYFEEMYAHMLAALHARATLSASKAKQLITAPVSERPDAIYAIDAGVSKAKSNKLLKHLITYCKEGGTVVLGGNFTNHFSLGEEGTKFFAKWGVAWEPGSYHRTTVYLNPNGIQGLDTRGLEPSFSIKALYLANVDPNARVYSPSAQSRMQSHVFAPASVDTAQTPAAFTRLGEGYLGYVGDVNAEDAATKVILRMLHL</sequence>
<dbReference type="OMA" id="FAPYESG"/>
<dbReference type="RefSeq" id="XP_007388493.1">
    <property type="nucleotide sequence ID" value="XM_007388431.1"/>
</dbReference>
<accession>R7S1S7</accession>
<evidence type="ECO:0000313" key="1">
    <source>
        <dbReference type="EMBL" id="EIN04350.1"/>
    </source>
</evidence>
<dbReference type="eggNOG" id="ENOG502S67F">
    <property type="taxonomic scope" value="Eukaryota"/>
</dbReference>
<dbReference type="GeneID" id="18881852"/>
<dbReference type="KEGG" id="psq:PUNSTDRAFT_18316"/>
<protein>
    <recommendedName>
        <fullName evidence="3">Class I glutamine amidotransferase-like protein</fullName>
    </recommendedName>
</protein>
<feature type="non-terminal residue" evidence="1">
    <location>
        <position position="223"/>
    </location>
</feature>
<dbReference type="AlphaFoldDB" id="R7S1S7"/>
<gene>
    <name evidence="1" type="ORF">PUNSTDRAFT_18316</name>
</gene>
<name>R7S1S7_PUNST</name>
<keyword evidence="2" id="KW-1185">Reference proteome</keyword>
<dbReference type="OrthoDB" id="245563at2759"/>
<evidence type="ECO:0008006" key="3">
    <source>
        <dbReference type="Google" id="ProtNLM"/>
    </source>
</evidence>
<proteinExistence type="predicted"/>